<sequence length="85" mass="10467">MLHKWTRSFNFHLKLKKCIKKNIFSLHDFYLLVSILISLRWNNLLAYIDRFGFCFGIFNNFHSFNYLRHQSNTNIGTRQNYMIFR</sequence>
<evidence type="ECO:0000313" key="1">
    <source>
        <dbReference type="EMBL" id="KAL0109202.1"/>
    </source>
</evidence>
<protein>
    <submittedName>
        <fullName evidence="1">Uncharacterized protein</fullName>
    </submittedName>
</protein>
<comment type="caution">
    <text evidence="1">The sequence shown here is derived from an EMBL/GenBank/DDBJ whole genome shotgun (WGS) entry which is preliminary data.</text>
</comment>
<dbReference type="AlphaFoldDB" id="A0AAW2F1B9"/>
<dbReference type="EMBL" id="JADYXP020000015">
    <property type="protein sequence ID" value="KAL0109202.1"/>
    <property type="molecule type" value="Genomic_DNA"/>
</dbReference>
<name>A0AAW2F1B9_9HYME</name>
<proteinExistence type="predicted"/>
<keyword evidence="2" id="KW-1185">Reference proteome</keyword>
<evidence type="ECO:0000313" key="2">
    <source>
        <dbReference type="Proteomes" id="UP001430953"/>
    </source>
</evidence>
<organism evidence="1 2">
    <name type="scientific">Cardiocondyla obscurior</name>
    <dbReference type="NCBI Taxonomy" id="286306"/>
    <lineage>
        <taxon>Eukaryota</taxon>
        <taxon>Metazoa</taxon>
        <taxon>Ecdysozoa</taxon>
        <taxon>Arthropoda</taxon>
        <taxon>Hexapoda</taxon>
        <taxon>Insecta</taxon>
        <taxon>Pterygota</taxon>
        <taxon>Neoptera</taxon>
        <taxon>Endopterygota</taxon>
        <taxon>Hymenoptera</taxon>
        <taxon>Apocrita</taxon>
        <taxon>Aculeata</taxon>
        <taxon>Formicoidea</taxon>
        <taxon>Formicidae</taxon>
        <taxon>Myrmicinae</taxon>
        <taxon>Cardiocondyla</taxon>
    </lineage>
</organism>
<dbReference type="Proteomes" id="UP001430953">
    <property type="component" value="Unassembled WGS sequence"/>
</dbReference>
<gene>
    <name evidence="1" type="ORF">PUN28_014354</name>
</gene>
<reference evidence="1 2" key="1">
    <citation type="submission" date="2023-03" db="EMBL/GenBank/DDBJ databases">
        <title>High recombination rates correlate with genetic variation in Cardiocondyla obscurior ants.</title>
        <authorList>
            <person name="Errbii M."/>
        </authorList>
    </citation>
    <scope>NUCLEOTIDE SEQUENCE [LARGE SCALE GENOMIC DNA]</scope>
    <source>
        <strain evidence="1">Alpha-2009</strain>
        <tissue evidence="1">Whole body</tissue>
    </source>
</reference>
<accession>A0AAW2F1B9</accession>